<name>A0ABQ0X5K7_9MICC</name>
<dbReference type="InterPro" id="IPR045540">
    <property type="entry name" value="YegS/DAGK_C"/>
</dbReference>
<dbReference type="InterPro" id="IPR001206">
    <property type="entry name" value="Diacylglycerol_kinase_cat_dom"/>
</dbReference>
<comment type="cofactor">
    <cofactor evidence="1">
        <name>Mg(2+)</name>
        <dbReference type="ChEBI" id="CHEBI:18420"/>
    </cofactor>
</comment>
<comment type="similarity">
    <text evidence="2">Belongs to the diacylglycerol/lipid kinase family.</text>
</comment>
<dbReference type="InterPro" id="IPR050187">
    <property type="entry name" value="Lipid_Phosphate_FormReg"/>
</dbReference>
<dbReference type="PROSITE" id="PS50146">
    <property type="entry name" value="DAGK"/>
    <property type="match status" value="1"/>
</dbReference>
<evidence type="ECO:0000256" key="6">
    <source>
        <dbReference type="ARBA" id="ARBA00022840"/>
    </source>
</evidence>
<dbReference type="GO" id="GO:0016301">
    <property type="term" value="F:kinase activity"/>
    <property type="evidence" value="ECO:0007669"/>
    <property type="project" value="UniProtKB-KW"/>
</dbReference>
<keyword evidence="4" id="KW-0547">Nucleotide-binding</keyword>
<keyword evidence="11" id="KW-1185">Reference proteome</keyword>
<dbReference type="RefSeq" id="WP_083529451.1">
    <property type="nucleotide sequence ID" value="NZ_BJZR01000070.1"/>
</dbReference>
<dbReference type="Gene3D" id="2.60.200.40">
    <property type="match status" value="1"/>
</dbReference>
<keyword evidence="6" id="KW-0067">ATP-binding</keyword>
<evidence type="ECO:0000256" key="5">
    <source>
        <dbReference type="ARBA" id="ARBA00022777"/>
    </source>
</evidence>
<evidence type="ECO:0000256" key="2">
    <source>
        <dbReference type="ARBA" id="ARBA00005983"/>
    </source>
</evidence>
<dbReference type="Pfam" id="PF19279">
    <property type="entry name" value="YegS_C"/>
    <property type="match status" value="1"/>
</dbReference>
<dbReference type="PANTHER" id="PTHR12358">
    <property type="entry name" value="SPHINGOSINE KINASE"/>
    <property type="match status" value="1"/>
</dbReference>
<feature type="domain" description="DAGKc" evidence="9">
    <location>
        <begin position="3"/>
        <end position="146"/>
    </location>
</feature>
<proteinExistence type="inferred from homology"/>
<protein>
    <submittedName>
        <fullName evidence="10">Diacylglycerol kinase</fullName>
    </submittedName>
</protein>
<reference evidence="10 11" key="1">
    <citation type="submission" date="2019-07" db="EMBL/GenBank/DDBJ databases">
        <title>Whole genome shotgun sequence of Kocuria flava NBRC 107626.</title>
        <authorList>
            <person name="Hosoyama A."/>
            <person name="Uohara A."/>
            <person name="Ohji S."/>
            <person name="Ichikawa N."/>
        </authorList>
    </citation>
    <scope>NUCLEOTIDE SEQUENCE [LARGE SCALE GENOMIC DNA]</scope>
    <source>
        <strain evidence="10 11">NBRC 107626</strain>
    </source>
</reference>
<dbReference type="Proteomes" id="UP000321155">
    <property type="component" value="Unassembled WGS sequence"/>
</dbReference>
<keyword evidence="7" id="KW-0443">Lipid metabolism</keyword>
<evidence type="ECO:0000259" key="9">
    <source>
        <dbReference type="PROSITE" id="PS50146"/>
    </source>
</evidence>
<keyword evidence="5 10" id="KW-0418">Kinase</keyword>
<keyword evidence="7" id="KW-0444">Lipid biosynthesis</keyword>
<comment type="caution">
    <text evidence="10">The sequence shown here is derived from an EMBL/GenBank/DDBJ whole genome shotgun (WGS) entry which is preliminary data.</text>
</comment>
<dbReference type="SUPFAM" id="SSF111331">
    <property type="entry name" value="NAD kinase/diacylglycerol kinase-like"/>
    <property type="match status" value="1"/>
</dbReference>
<dbReference type="InterPro" id="IPR016064">
    <property type="entry name" value="NAD/diacylglycerol_kinase_sf"/>
</dbReference>
<sequence>MSSAAGTVVLAVNPRAGRGRGLEHAERAAGVLRVWGLEPVVLAAADLGSLLELLRQHLREPTAPVRAVVAVGGDGVVQAVLGVLVGLGPRGADVPLGLVPCGTGNDLARHLGIPREDPEAAAGRILRRLDGPPPPRLDVGRVRTGDGRTVHFGTVLAAGFDAAVNERANRRPRLRGAARYLAAMLVELRRLKPLDYRLETVDAAGRTRTAHRPGLLLDLANTSSFGGGLRIAPDARADDGLLELVGVDPLGRARLLALLPALLAGRHTRLPCVRVERVRSVVLEAPGVVAYADGERAGPTPLRVDVLPGAVDVLA</sequence>
<dbReference type="PANTHER" id="PTHR12358:SF106">
    <property type="entry name" value="LIPID KINASE YEGS"/>
    <property type="match status" value="1"/>
</dbReference>
<evidence type="ECO:0000256" key="3">
    <source>
        <dbReference type="ARBA" id="ARBA00022679"/>
    </source>
</evidence>
<dbReference type="EMBL" id="BJZR01000070">
    <property type="protein sequence ID" value="GEO92917.1"/>
    <property type="molecule type" value="Genomic_DNA"/>
</dbReference>
<evidence type="ECO:0000256" key="8">
    <source>
        <dbReference type="ARBA" id="ARBA00023264"/>
    </source>
</evidence>
<dbReference type="InterPro" id="IPR017438">
    <property type="entry name" value="ATP-NAD_kinase_N"/>
</dbReference>
<keyword evidence="8" id="KW-1208">Phospholipid metabolism</keyword>
<accession>A0ABQ0X5K7</accession>
<keyword evidence="7" id="KW-0594">Phospholipid biosynthesis</keyword>
<evidence type="ECO:0000256" key="1">
    <source>
        <dbReference type="ARBA" id="ARBA00001946"/>
    </source>
</evidence>
<dbReference type="SMART" id="SM00046">
    <property type="entry name" value="DAGKc"/>
    <property type="match status" value="1"/>
</dbReference>
<evidence type="ECO:0000313" key="11">
    <source>
        <dbReference type="Proteomes" id="UP000321155"/>
    </source>
</evidence>
<evidence type="ECO:0000256" key="7">
    <source>
        <dbReference type="ARBA" id="ARBA00023209"/>
    </source>
</evidence>
<dbReference type="Pfam" id="PF00781">
    <property type="entry name" value="DAGK_cat"/>
    <property type="match status" value="1"/>
</dbReference>
<keyword evidence="3" id="KW-0808">Transferase</keyword>
<organism evidence="10 11">
    <name type="scientific">Kocuria flava</name>
    <dbReference type="NCBI Taxonomy" id="446860"/>
    <lineage>
        <taxon>Bacteria</taxon>
        <taxon>Bacillati</taxon>
        <taxon>Actinomycetota</taxon>
        <taxon>Actinomycetes</taxon>
        <taxon>Micrococcales</taxon>
        <taxon>Micrococcaceae</taxon>
        <taxon>Kocuria</taxon>
    </lineage>
</organism>
<dbReference type="Gene3D" id="3.40.50.10330">
    <property type="entry name" value="Probable inorganic polyphosphate/atp-NAD kinase, domain 1"/>
    <property type="match status" value="1"/>
</dbReference>
<gene>
    <name evidence="10" type="ORF">KFL01_22230</name>
</gene>
<evidence type="ECO:0000256" key="4">
    <source>
        <dbReference type="ARBA" id="ARBA00022741"/>
    </source>
</evidence>
<evidence type="ECO:0000313" key="10">
    <source>
        <dbReference type="EMBL" id="GEO92917.1"/>
    </source>
</evidence>